<name>A0A4Y9S4S6_9BURK</name>
<dbReference type="Proteomes" id="UP000297729">
    <property type="component" value="Unassembled WGS sequence"/>
</dbReference>
<keyword evidence="2" id="KW-1185">Reference proteome</keyword>
<reference evidence="1 2" key="1">
    <citation type="submission" date="2019-03" db="EMBL/GenBank/DDBJ databases">
        <title>Draft Genome Sequence of Duganella callidus sp. nov., a Novel Duganella Species Isolated from Cultivated Soil.</title>
        <authorList>
            <person name="Raths R."/>
            <person name="Peta V."/>
            <person name="Bucking H."/>
        </authorList>
    </citation>
    <scope>NUCLEOTIDE SEQUENCE [LARGE SCALE GENOMIC DNA]</scope>
    <source>
        <strain evidence="1 2">DN04</strain>
    </source>
</reference>
<proteinExistence type="predicted"/>
<sequence length="117" mass="13295">MKIFKAIESAPSEIAMNALGYSVLMLEQSELPKHWKRQIYYDYLFRGLEPEVIALGRKILAEIEETERADLDHLPQQTRDRYTVLFGRIDREIYAAKKSHDTSGLTAALAETGAALP</sequence>
<dbReference type="EMBL" id="SPVG01000237">
    <property type="protein sequence ID" value="TFW16346.1"/>
    <property type="molecule type" value="Genomic_DNA"/>
</dbReference>
<dbReference type="AlphaFoldDB" id="A0A4Y9S4S6"/>
<protein>
    <submittedName>
        <fullName evidence="1">Uncharacterized protein</fullName>
    </submittedName>
</protein>
<gene>
    <name evidence="1" type="ORF">E4L98_24080</name>
</gene>
<dbReference type="RefSeq" id="WP_135204070.1">
    <property type="nucleotide sequence ID" value="NZ_SPVG01000237.1"/>
</dbReference>
<evidence type="ECO:0000313" key="1">
    <source>
        <dbReference type="EMBL" id="TFW16346.1"/>
    </source>
</evidence>
<comment type="caution">
    <text evidence="1">The sequence shown here is derived from an EMBL/GenBank/DDBJ whole genome shotgun (WGS) entry which is preliminary data.</text>
</comment>
<accession>A0A4Y9S4S6</accession>
<evidence type="ECO:0000313" key="2">
    <source>
        <dbReference type="Proteomes" id="UP000297729"/>
    </source>
</evidence>
<organism evidence="1 2">
    <name type="scientific">Duganella callida</name>
    <dbReference type="NCBI Taxonomy" id="2561932"/>
    <lineage>
        <taxon>Bacteria</taxon>
        <taxon>Pseudomonadati</taxon>
        <taxon>Pseudomonadota</taxon>
        <taxon>Betaproteobacteria</taxon>
        <taxon>Burkholderiales</taxon>
        <taxon>Oxalobacteraceae</taxon>
        <taxon>Telluria group</taxon>
        <taxon>Duganella</taxon>
    </lineage>
</organism>